<dbReference type="PANTHER" id="PTHR11783">
    <property type="entry name" value="SULFOTRANSFERASE SULT"/>
    <property type="match status" value="1"/>
</dbReference>
<keyword evidence="2 3" id="KW-0808">Transferase</keyword>
<dbReference type="Gene3D" id="3.40.50.300">
    <property type="entry name" value="P-loop containing nucleotide triphosphate hydrolases"/>
    <property type="match status" value="1"/>
</dbReference>
<keyword evidence="7" id="KW-1185">Reference proteome</keyword>
<gene>
    <name evidence="6" type="ORF">HannXRQ_Chr01g0014031</name>
    <name evidence="5" type="ORF">HanXRQr2_Chr01g0020651</name>
</gene>
<organism evidence="6 7">
    <name type="scientific">Helianthus annuus</name>
    <name type="common">Common sunflower</name>
    <dbReference type="NCBI Taxonomy" id="4232"/>
    <lineage>
        <taxon>Eukaryota</taxon>
        <taxon>Viridiplantae</taxon>
        <taxon>Streptophyta</taxon>
        <taxon>Embryophyta</taxon>
        <taxon>Tracheophyta</taxon>
        <taxon>Spermatophyta</taxon>
        <taxon>Magnoliopsida</taxon>
        <taxon>eudicotyledons</taxon>
        <taxon>Gunneridae</taxon>
        <taxon>Pentapetalae</taxon>
        <taxon>asterids</taxon>
        <taxon>campanulids</taxon>
        <taxon>Asterales</taxon>
        <taxon>Asteraceae</taxon>
        <taxon>Asteroideae</taxon>
        <taxon>Heliantheae alliance</taxon>
        <taxon>Heliantheae</taxon>
        <taxon>Helianthus</taxon>
    </lineage>
</organism>
<evidence type="ECO:0000256" key="2">
    <source>
        <dbReference type="ARBA" id="ARBA00022679"/>
    </source>
</evidence>
<dbReference type="Pfam" id="PF00685">
    <property type="entry name" value="Sulfotransfer_1"/>
    <property type="match status" value="1"/>
</dbReference>
<reference evidence="5 7" key="1">
    <citation type="journal article" date="2017" name="Nature">
        <title>The sunflower genome provides insights into oil metabolism, flowering and Asterid evolution.</title>
        <authorList>
            <person name="Badouin H."/>
            <person name="Gouzy J."/>
            <person name="Grassa C.J."/>
            <person name="Murat F."/>
            <person name="Staton S.E."/>
            <person name="Cottret L."/>
            <person name="Lelandais-Briere C."/>
            <person name="Owens G.L."/>
            <person name="Carrere S."/>
            <person name="Mayjonade B."/>
            <person name="Legrand L."/>
            <person name="Gill N."/>
            <person name="Kane N.C."/>
            <person name="Bowers J.E."/>
            <person name="Hubner S."/>
            <person name="Bellec A."/>
            <person name="Berard A."/>
            <person name="Berges H."/>
            <person name="Blanchet N."/>
            <person name="Boniface M.C."/>
            <person name="Brunel D."/>
            <person name="Catrice O."/>
            <person name="Chaidir N."/>
            <person name="Claudel C."/>
            <person name="Donnadieu C."/>
            <person name="Faraut T."/>
            <person name="Fievet G."/>
            <person name="Helmstetter N."/>
            <person name="King M."/>
            <person name="Knapp S.J."/>
            <person name="Lai Z."/>
            <person name="Le Paslier M.C."/>
            <person name="Lippi Y."/>
            <person name="Lorenzon L."/>
            <person name="Mandel J.R."/>
            <person name="Marage G."/>
            <person name="Marchand G."/>
            <person name="Marquand E."/>
            <person name="Bret-Mestries E."/>
            <person name="Morien E."/>
            <person name="Nambeesan S."/>
            <person name="Nguyen T."/>
            <person name="Pegot-Espagnet P."/>
            <person name="Pouilly N."/>
            <person name="Raftis F."/>
            <person name="Sallet E."/>
            <person name="Schiex T."/>
            <person name="Thomas J."/>
            <person name="Vandecasteele C."/>
            <person name="Vares D."/>
            <person name="Vear F."/>
            <person name="Vautrin S."/>
            <person name="Crespi M."/>
            <person name="Mangin B."/>
            <person name="Burke J.M."/>
            <person name="Salse J."/>
            <person name="Munos S."/>
            <person name="Vincourt P."/>
            <person name="Rieseberg L.H."/>
            <person name="Langlade N.B."/>
        </authorList>
    </citation>
    <scope>NUCLEOTIDE SEQUENCE [LARGE SCALE GENOMIC DNA]</scope>
    <source>
        <strain evidence="7">cv. SF193</strain>
        <tissue evidence="5">Leaves</tissue>
    </source>
</reference>
<keyword evidence="6" id="KW-0378">Hydrolase</keyword>
<protein>
    <recommendedName>
        <fullName evidence="3">Sulfotransferase</fullName>
        <ecNumber evidence="3">2.8.2.-</ecNumber>
    </recommendedName>
</protein>
<sequence length="52" mass="6063">MSGYSKASLERPEIFLFLKYEDMKKDPTSNVKRLAEFIGYPFTTQEEKEGVI</sequence>
<comment type="similarity">
    <text evidence="1 3">Belongs to the sulfotransferase 1 family.</text>
</comment>
<reference evidence="6" key="2">
    <citation type="submission" date="2017-02" db="EMBL/GenBank/DDBJ databases">
        <title>Sunflower complete genome.</title>
        <authorList>
            <person name="Langlade N."/>
            <person name="Munos S."/>
        </authorList>
    </citation>
    <scope>NUCLEOTIDE SEQUENCE [LARGE SCALE GENOMIC DNA]</scope>
    <source>
        <tissue evidence="6">Leaves</tissue>
    </source>
</reference>
<dbReference type="AlphaFoldDB" id="A0A251VNQ1"/>
<reference evidence="5" key="3">
    <citation type="submission" date="2020-06" db="EMBL/GenBank/DDBJ databases">
        <title>Helianthus annuus Genome sequencing and assembly Release 2.</title>
        <authorList>
            <person name="Gouzy J."/>
            <person name="Langlade N."/>
            <person name="Munos S."/>
        </authorList>
    </citation>
    <scope>NUCLEOTIDE SEQUENCE</scope>
    <source>
        <tissue evidence="5">Leaves</tissue>
    </source>
</reference>
<dbReference type="EC" id="2.8.2.-" evidence="3"/>
<dbReference type="Proteomes" id="UP000215914">
    <property type="component" value="Chromosome 1"/>
</dbReference>
<dbReference type="InterPro" id="IPR027417">
    <property type="entry name" value="P-loop_NTPase"/>
</dbReference>
<proteinExistence type="inferred from homology"/>
<accession>A0A251VNQ1</accession>
<evidence type="ECO:0000313" key="7">
    <source>
        <dbReference type="Proteomes" id="UP000215914"/>
    </source>
</evidence>
<dbReference type="Gramene" id="mRNA:HanXRQr2_Chr01g0020651">
    <property type="protein sequence ID" value="CDS:HanXRQr2_Chr01g0020651.1"/>
    <property type="gene ID" value="HanXRQr2_Chr01g0020651"/>
</dbReference>
<evidence type="ECO:0000259" key="4">
    <source>
        <dbReference type="Pfam" id="PF00685"/>
    </source>
</evidence>
<name>A0A251VNQ1_HELAN</name>
<dbReference type="EMBL" id="MNCJ02000316">
    <property type="protein sequence ID" value="KAF5821936.1"/>
    <property type="molecule type" value="Genomic_DNA"/>
</dbReference>
<dbReference type="SUPFAM" id="SSF52540">
    <property type="entry name" value="P-loop containing nucleoside triphosphate hydrolases"/>
    <property type="match status" value="1"/>
</dbReference>
<dbReference type="GO" id="GO:0008146">
    <property type="term" value="F:sulfotransferase activity"/>
    <property type="evidence" value="ECO:0007669"/>
    <property type="project" value="InterPro"/>
</dbReference>
<dbReference type="EMBL" id="CM007890">
    <property type="protein sequence ID" value="OTG36999.1"/>
    <property type="molecule type" value="Genomic_DNA"/>
</dbReference>
<evidence type="ECO:0000313" key="6">
    <source>
        <dbReference type="EMBL" id="OTG36999.1"/>
    </source>
</evidence>
<evidence type="ECO:0000313" key="5">
    <source>
        <dbReference type="EMBL" id="KAF5821936.1"/>
    </source>
</evidence>
<dbReference type="InterPro" id="IPR000863">
    <property type="entry name" value="Sulfotransferase_dom"/>
</dbReference>
<dbReference type="InParanoid" id="A0A251VNQ1"/>
<dbReference type="GO" id="GO:0016787">
    <property type="term" value="F:hydrolase activity"/>
    <property type="evidence" value="ECO:0007669"/>
    <property type="project" value="UniProtKB-KW"/>
</dbReference>
<feature type="domain" description="Sulfotransferase" evidence="4">
    <location>
        <begin position="9"/>
        <end position="46"/>
    </location>
</feature>
<evidence type="ECO:0000256" key="1">
    <source>
        <dbReference type="ARBA" id="ARBA00005771"/>
    </source>
</evidence>
<evidence type="ECO:0000256" key="3">
    <source>
        <dbReference type="RuleBase" id="RU361155"/>
    </source>
</evidence>